<dbReference type="InterPro" id="IPR026950">
    <property type="entry name" value="Caps_assemb_Wzi"/>
</dbReference>
<protein>
    <submittedName>
        <fullName evidence="1">Capsule assembly Wzi family protein</fullName>
    </submittedName>
</protein>
<keyword evidence="2" id="KW-1185">Reference proteome</keyword>
<reference evidence="1 2" key="1">
    <citation type="submission" date="2021-11" db="EMBL/GenBank/DDBJ databases">
        <title>Aliifidinibius sp. nov., a new bacterium isolated from saline soil.</title>
        <authorList>
            <person name="Galisteo C."/>
            <person name="De La Haba R."/>
            <person name="Sanchez-Porro C."/>
            <person name="Ventosa A."/>
        </authorList>
    </citation>
    <scope>NUCLEOTIDE SEQUENCE [LARGE SCALE GENOMIC DNA]</scope>
    <source>
        <strain evidence="1 2">KACC 190600</strain>
    </source>
</reference>
<sequence>MTVRPSSLYAQQIPINDIYQDYLCTLQISGTFSSSGEYSDPYTNADSLITVLNRLGPHPWNNLPPETLAHDNSSGSLVFIPHDPIIRNYWQSLEPSGNQDGPVWQGRGFTNDLSAGFFASYGIFSASIRPHVIFTQNKSFTLSPYSTNPNRSEYSYPLGNIDWPQRFGNSSYWSLYPGNSYIRADYNGWMTGISNELMRWGPARKNALLLDSNAPGFRHFFIGTSKPKDIYIGELQTKLFWGRLKESDYFDNNQFNNKRYITGLTLSISPKPAPGLKLGINRIFYETIPPEGIPVGDLFKIFEALTKINFANNSNAGGNDQSDQLLSLFGQWRFPESGLEIYGEWARTDHSWNWRDFFTEPEHSRGYTLGLEKTISLSNNRILSINGELTQLESSKTGHFRPDPTFYVHGTARQGYTNRGQLLGASIGPGSSSQYLDGTLYFDRGRLKVFGQRVAQNNDFLYQSDAMLNANIQSPDNPKYWLHNIEFRFGASYTYFYKQIETEIGFTYRRELNDHYIYKNDKNHLGIAFALRYRLSQLR</sequence>
<dbReference type="EMBL" id="JAJNDC010000003">
    <property type="protein sequence ID" value="MCW9713644.1"/>
    <property type="molecule type" value="Genomic_DNA"/>
</dbReference>
<comment type="caution">
    <text evidence="1">The sequence shown here is derived from an EMBL/GenBank/DDBJ whole genome shotgun (WGS) entry which is preliminary data.</text>
</comment>
<dbReference type="InterPro" id="IPR038636">
    <property type="entry name" value="Wzi_sf"/>
</dbReference>
<organism evidence="1 2">
    <name type="scientific">Fodinibius salicampi</name>
    <dbReference type="NCBI Taxonomy" id="1920655"/>
    <lineage>
        <taxon>Bacteria</taxon>
        <taxon>Pseudomonadati</taxon>
        <taxon>Balneolota</taxon>
        <taxon>Balneolia</taxon>
        <taxon>Balneolales</taxon>
        <taxon>Balneolaceae</taxon>
        <taxon>Fodinibius</taxon>
    </lineage>
</organism>
<dbReference type="RefSeq" id="WP_265790467.1">
    <property type="nucleotide sequence ID" value="NZ_BAABRS010000003.1"/>
</dbReference>
<proteinExistence type="predicted"/>
<evidence type="ECO:0000313" key="1">
    <source>
        <dbReference type="EMBL" id="MCW9713644.1"/>
    </source>
</evidence>
<gene>
    <name evidence="1" type="ORF">LQ318_12100</name>
</gene>
<dbReference type="Gene3D" id="2.40.160.130">
    <property type="entry name" value="Capsule assembly protein Wzi"/>
    <property type="match status" value="1"/>
</dbReference>
<name>A0ABT3Q0K3_9BACT</name>
<dbReference type="Proteomes" id="UP001207337">
    <property type="component" value="Unassembled WGS sequence"/>
</dbReference>
<accession>A0ABT3Q0K3</accession>
<evidence type="ECO:0000313" key="2">
    <source>
        <dbReference type="Proteomes" id="UP001207337"/>
    </source>
</evidence>
<dbReference type="Pfam" id="PF14052">
    <property type="entry name" value="Caps_assemb_Wzi"/>
    <property type="match status" value="1"/>
</dbReference>